<dbReference type="RefSeq" id="WP_014798096.1">
    <property type="nucleotide sequence ID" value="NC_018018.1"/>
</dbReference>
<dbReference type="InterPro" id="IPR036249">
    <property type="entry name" value="Thioredoxin-like_sf"/>
</dbReference>
<dbReference type="Gene3D" id="2.120.10.30">
    <property type="entry name" value="TolB, C-terminal domain"/>
    <property type="match status" value="2"/>
</dbReference>
<organism evidence="2 3">
    <name type="scientific">Bernardetia litoralis (strain ATCC 23117 / DSM 6794 / NBRC 15988 / NCIMB 1366 / Fx l1 / Sio-4)</name>
    <name type="common">Flexibacter litoralis</name>
    <dbReference type="NCBI Taxonomy" id="880071"/>
    <lineage>
        <taxon>Bacteria</taxon>
        <taxon>Pseudomonadati</taxon>
        <taxon>Bacteroidota</taxon>
        <taxon>Cytophagia</taxon>
        <taxon>Cytophagales</taxon>
        <taxon>Bernardetiaceae</taxon>
        <taxon>Bernardetia</taxon>
    </lineage>
</organism>
<dbReference type="Pfam" id="PF08309">
    <property type="entry name" value="LVIVD"/>
    <property type="match status" value="1"/>
</dbReference>
<dbReference type="HOGENOM" id="CLU_013730_1_0_10"/>
<dbReference type="PROSITE" id="PS51257">
    <property type="entry name" value="PROKAR_LIPOPROTEIN"/>
    <property type="match status" value="1"/>
</dbReference>
<dbReference type="InterPro" id="IPR012336">
    <property type="entry name" value="Thioredoxin-like_fold"/>
</dbReference>
<gene>
    <name evidence="2" type="ordered locus">Fleli_2275</name>
</gene>
<dbReference type="PROSITE" id="PS51352">
    <property type="entry name" value="THIOREDOXIN_2"/>
    <property type="match status" value="1"/>
</dbReference>
<dbReference type="STRING" id="880071.Fleli_2275"/>
<dbReference type="Pfam" id="PF13905">
    <property type="entry name" value="Thioredoxin_8"/>
    <property type="match status" value="1"/>
</dbReference>
<name>I4AL15_BERLS</name>
<dbReference type="Proteomes" id="UP000006054">
    <property type="component" value="Chromosome"/>
</dbReference>
<dbReference type="KEGG" id="fli:Fleli_2275"/>
<dbReference type="eggNOG" id="COG3391">
    <property type="taxonomic scope" value="Bacteria"/>
</dbReference>
<dbReference type="Gene3D" id="3.40.30.10">
    <property type="entry name" value="Glutaredoxin"/>
    <property type="match status" value="1"/>
</dbReference>
<dbReference type="EMBL" id="CP003345">
    <property type="protein sequence ID" value="AFM04650.1"/>
    <property type="molecule type" value="Genomic_DNA"/>
</dbReference>
<sequence length="543" mass="61411">MKILQNNAVVGVPTNDIKNILLSLLFCFSLVSCNEKSSSASEIKQNKIVKKVIKLNPKYMVVPATTAPEIDTKFGWVNTEKSYKLADFKGKIILLDFWTFGCINCQHIIPDLEKLEREFENELVVIGIHSAKFSAEQSSQRIRQAALKFGVHHPVVNDADMKVWQSYGVRAWPTVTLISPTGKVVWQRAGESFYEDARNQILALKEQHKAELNTQKFDFQLAKVEKKELMFPSKIIEVKTENDTDNKNNEPTFWIADSGNNRIIKINLEGKVLETIGNSKKGNTDGTFEETSFYEPHGLALSPNGEKLYIADTKNNVIKEADLVNKTVKIINGTGETGYYFGEKSWGENINPNSPWDLLIDKKYPNTMYIANAGNHQILKMNLQDYKMERFAGSGREQLTDGDDFHKVAFNQPSGLTQFENYLYIADAEASAIRQIDLQKKEVRTLVGSGLFDFGDNDGTAQKAVLQHPVAVFYTNNEVYIADTYNGKIKVLDLEKNRVKTLISGLNEPNDILLIGNYLYISDTNNHQILRVNTKTFEKEVIL</sequence>
<evidence type="ECO:0000313" key="3">
    <source>
        <dbReference type="Proteomes" id="UP000006054"/>
    </source>
</evidence>
<dbReference type="PANTHER" id="PTHR46388">
    <property type="entry name" value="NHL REPEAT-CONTAINING PROTEIN 2"/>
    <property type="match status" value="1"/>
</dbReference>
<proteinExistence type="predicted"/>
<dbReference type="eggNOG" id="COG0526">
    <property type="taxonomic scope" value="Bacteria"/>
</dbReference>
<dbReference type="SUPFAM" id="SSF75011">
    <property type="entry name" value="3-carboxy-cis,cis-mucoante lactonizing enzyme"/>
    <property type="match status" value="1"/>
</dbReference>
<feature type="domain" description="Thioredoxin" evidence="1">
    <location>
        <begin position="56"/>
        <end position="206"/>
    </location>
</feature>
<dbReference type="InterPro" id="IPR013211">
    <property type="entry name" value="LVIVD"/>
</dbReference>
<evidence type="ECO:0000259" key="1">
    <source>
        <dbReference type="PROSITE" id="PS51352"/>
    </source>
</evidence>
<evidence type="ECO:0000313" key="2">
    <source>
        <dbReference type="EMBL" id="AFM04650.1"/>
    </source>
</evidence>
<dbReference type="AlphaFoldDB" id="I4AL15"/>
<dbReference type="SUPFAM" id="SSF52833">
    <property type="entry name" value="Thioredoxin-like"/>
    <property type="match status" value="1"/>
</dbReference>
<dbReference type="InterPro" id="IPR011042">
    <property type="entry name" value="6-blade_b-propeller_TolB-like"/>
</dbReference>
<protein>
    <submittedName>
        <fullName evidence="2">NHL repeat protein,AhpC/TSA family protein</fullName>
    </submittedName>
</protein>
<accession>I4AL15</accession>
<reference evidence="3" key="1">
    <citation type="submission" date="2012-06" db="EMBL/GenBank/DDBJ databases">
        <title>The complete genome of Flexibacter litoralis DSM 6794.</title>
        <authorList>
            <person name="Lucas S."/>
            <person name="Copeland A."/>
            <person name="Lapidus A."/>
            <person name="Glavina del Rio T."/>
            <person name="Dalin E."/>
            <person name="Tice H."/>
            <person name="Bruce D."/>
            <person name="Goodwin L."/>
            <person name="Pitluck S."/>
            <person name="Peters L."/>
            <person name="Ovchinnikova G."/>
            <person name="Lu M."/>
            <person name="Kyrpides N."/>
            <person name="Mavromatis K."/>
            <person name="Ivanova N."/>
            <person name="Brettin T."/>
            <person name="Detter J.C."/>
            <person name="Han C."/>
            <person name="Larimer F."/>
            <person name="Land M."/>
            <person name="Hauser L."/>
            <person name="Markowitz V."/>
            <person name="Cheng J.-F."/>
            <person name="Hugenholtz P."/>
            <person name="Woyke T."/>
            <person name="Wu D."/>
            <person name="Spring S."/>
            <person name="Lang E."/>
            <person name="Kopitz M."/>
            <person name="Brambilla E."/>
            <person name="Klenk H.-P."/>
            <person name="Eisen J.A."/>
        </authorList>
    </citation>
    <scope>NUCLEOTIDE SEQUENCE [LARGE SCALE GENOMIC DNA]</scope>
    <source>
        <strain evidence="3">ATCC 23117 / DSM 6794 / NBRC 15988 / NCIMB 1366 / Sio-4</strain>
    </source>
</reference>
<dbReference type="InterPro" id="IPR013766">
    <property type="entry name" value="Thioredoxin_domain"/>
</dbReference>
<dbReference type="PANTHER" id="PTHR46388:SF2">
    <property type="entry name" value="NHL REPEAT-CONTAINING PROTEIN 2"/>
    <property type="match status" value="1"/>
</dbReference>
<keyword evidence="3" id="KW-1185">Reference proteome</keyword>